<dbReference type="SUPFAM" id="SSF55486">
    <property type="entry name" value="Metalloproteases ('zincins'), catalytic domain"/>
    <property type="match status" value="1"/>
</dbReference>
<dbReference type="InterPro" id="IPR027268">
    <property type="entry name" value="Peptidase_M4/M1_CTD_sf"/>
</dbReference>
<dbReference type="Gene3D" id="2.60.40.3650">
    <property type="match status" value="1"/>
</dbReference>
<feature type="domain" description="PDZ" evidence="1">
    <location>
        <begin position="478"/>
        <end position="559"/>
    </location>
</feature>
<organism evidence="2">
    <name type="scientific">marine metagenome</name>
    <dbReference type="NCBI Taxonomy" id="408172"/>
    <lineage>
        <taxon>unclassified sequences</taxon>
        <taxon>metagenomes</taxon>
        <taxon>ecological metagenomes</taxon>
    </lineage>
</organism>
<gene>
    <name evidence="2" type="ORF">METZ01_LOCUS44930</name>
</gene>
<reference evidence="2" key="1">
    <citation type="submission" date="2018-05" db="EMBL/GenBank/DDBJ databases">
        <authorList>
            <person name="Lanie J.A."/>
            <person name="Ng W.-L."/>
            <person name="Kazmierczak K.M."/>
            <person name="Andrzejewski T.M."/>
            <person name="Davidsen T.M."/>
            <person name="Wayne K.J."/>
            <person name="Tettelin H."/>
            <person name="Glass J.I."/>
            <person name="Rusch D."/>
            <person name="Podicherti R."/>
            <person name="Tsui H.-C.T."/>
            <person name="Winkler M.E."/>
        </authorList>
    </citation>
    <scope>NUCLEOTIDE SEQUENCE</scope>
</reference>
<accession>A0A381RJR7</accession>
<dbReference type="PIRSF" id="PIRSF016493">
    <property type="entry name" value="Glycyl_aminpptds"/>
    <property type="match status" value="1"/>
</dbReference>
<dbReference type="Pfam" id="PF05299">
    <property type="entry name" value="Peptidase_M61"/>
    <property type="match status" value="1"/>
</dbReference>
<dbReference type="InterPro" id="IPR036034">
    <property type="entry name" value="PDZ_sf"/>
</dbReference>
<evidence type="ECO:0000313" key="2">
    <source>
        <dbReference type="EMBL" id="SUZ92076.1"/>
    </source>
</evidence>
<protein>
    <recommendedName>
        <fullName evidence="1">PDZ domain-containing protein</fullName>
    </recommendedName>
</protein>
<dbReference type="EMBL" id="UINC01002029">
    <property type="protein sequence ID" value="SUZ92076.1"/>
    <property type="molecule type" value="Genomic_DNA"/>
</dbReference>
<dbReference type="Gene3D" id="1.10.390.10">
    <property type="entry name" value="Neutral Protease Domain 2"/>
    <property type="match status" value="1"/>
</dbReference>
<dbReference type="PROSITE" id="PS50106">
    <property type="entry name" value="PDZ"/>
    <property type="match status" value="1"/>
</dbReference>
<dbReference type="Pfam" id="PF13180">
    <property type="entry name" value="PDZ_2"/>
    <property type="match status" value="1"/>
</dbReference>
<evidence type="ECO:0000259" key="1">
    <source>
        <dbReference type="PROSITE" id="PS50106"/>
    </source>
</evidence>
<dbReference type="SUPFAM" id="SSF50156">
    <property type="entry name" value="PDZ domain-like"/>
    <property type="match status" value="1"/>
</dbReference>
<proteinExistence type="predicted"/>
<dbReference type="InterPro" id="IPR040756">
    <property type="entry name" value="Peptidase_M61_N"/>
</dbReference>
<feature type="non-terminal residue" evidence="2">
    <location>
        <position position="1"/>
    </location>
</feature>
<dbReference type="InterPro" id="IPR001478">
    <property type="entry name" value="PDZ"/>
</dbReference>
<sequence length="604" mass="66775">VTNLCTRLSVTAVIMLVGVCWTVTVAAQEVAYTVAMPQLTTGLLHVTLDIRSVPDDTLEVAMPAWSPGGYGLHWASKNVQELWAEDGEGQGLDVVQVDTSRWRIRPVTSRVYVHYKVFVGQRAMDDSHARISGTRSLMYVVGQAPYPTGGPVTVTVNGPDGWTFATGLDAIGPGVFTAPDYDTLIDSPIEVAEHLDQFAFEDHGARYEIAIRNPHGYDRDLLRDEIQAIVAEQAEMMGGAPFDRYVFLLTGQNRRGGGLEHLNSTTISFKRFDSLTSADYHRLQFLIAHEFFHLWNVKRIRPEILGPFDYSGPQHTRNLYVSEGMSDYYGYLSVTRAGLWSRQEFYAELASVIRTLQRAPGRLITSVESASWNTWTRSDNAAHTGISYYIKGSLIGLLIDLEMRARTNGRKSLDDVFRYLLSEHGLPKPGFAEQGGFREAVETITAEGGGGSDFSAFFRRYVSGVEELKYNTALGHVGLRLETIEGSVRRSLGVTTSVDADRLIVTAMSPSGAGYEDGLMAGDILLMLDGDRAVPSTLEARLQAHAVGDQVELLVVRGDRLVTVSVELQEDRETTYQIVETPNASPRALSLRDAWLEPYVSQVH</sequence>
<dbReference type="AlphaFoldDB" id="A0A381RJR7"/>
<dbReference type="Gene3D" id="2.30.42.10">
    <property type="match status" value="1"/>
</dbReference>
<dbReference type="SMART" id="SM00228">
    <property type="entry name" value="PDZ"/>
    <property type="match status" value="1"/>
</dbReference>
<name>A0A381RJR7_9ZZZZ</name>
<dbReference type="Pfam" id="PF17899">
    <property type="entry name" value="Peptidase_M61_N"/>
    <property type="match status" value="1"/>
</dbReference>
<dbReference type="InterPro" id="IPR024191">
    <property type="entry name" value="Peptidase_M61"/>
</dbReference>
<dbReference type="InterPro" id="IPR007963">
    <property type="entry name" value="Peptidase_M61_catalytic"/>
</dbReference>